<dbReference type="Gene3D" id="3.20.19.10">
    <property type="entry name" value="Aconitase, domain 4"/>
    <property type="match status" value="1"/>
</dbReference>
<dbReference type="InterPro" id="IPR004431">
    <property type="entry name" value="3-IsopropMal_deHydase_ssu"/>
</dbReference>
<keyword evidence="9 10" id="KW-0100">Branched-chain amino acid biosynthesis</keyword>
<dbReference type="PANTHER" id="PTHR43345:SF5">
    <property type="entry name" value="3-ISOPROPYLMALATE DEHYDRATASE SMALL SUBUNIT"/>
    <property type="match status" value="1"/>
</dbReference>
<keyword evidence="13" id="KW-1185">Reference proteome</keyword>
<dbReference type="GO" id="GO:0009316">
    <property type="term" value="C:3-isopropylmalate dehydratase complex"/>
    <property type="evidence" value="ECO:0007669"/>
    <property type="project" value="InterPro"/>
</dbReference>
<gene>
    <name evidence="10 12" type="primary">leuD</name>
    <name evidence="12" type="ORF">KZZ10_03520</name>
</gene>
<evidence type="ECO:0000256" key="9">
    <source>
        <dbReference type="ARBA" id="ARBA00023304"/>
    </source>
</evidence>
<comment type="caution">
    <text evidence="12">The sequence shown here is derived from an EMBL/GenBank/DDBJ whole genome shotgun (WGS) entry which is preliminary data.</text>
</comment>
<evidence type="ECO:0000256" key="4">
    <source>
        <dbReference type="ARBA" id="ARBA00009845"/>
    </source>
</evidence>
<dbReference type="CDD" id="cd01577">
    <property type="entry name" value="IPMI_Swivel"/>
    <property type="match status" value="1"/>
</dbReference>
<evidence type="ECO:0000256" key="10">
    <source>
        <dbReference type="HAMAP-Rule" id="MF_01031"/>
    </source>
</evidence>
<dbReference type="InterPro" id="IPR050075">
    <property type="entry name" value="LeuD"/>
</dbReference>
<comment type="pathway">
    <text evidence="3 10">Amino-acid biosynthesis; L-leucine biosynthesis; L-leucine from 3-methyl-2-oxobutanoate: step 2/4.</text>
</comment>
<organism evidence="12 13">
    <name type="scientific">Zwartia hollandica</name>
    <dbReference type="NCBI Taxonomy" id="324606"/>
    <lineage>
        <taxon>Bacteria</taxon>
        <taxon>Pseudomonadati</taxon>
        <taxon>Pseudomonadota</taxon>
        <taxon>Betaproteobacteria</taxon>
        <taxon>Burkholderiales</taxon>
        <taxon>Alcaligenaceae</taxon>
        <taxon>Zwartia</taxon>
    </lineage>
</organism>
<evidence type="ECO:0000256" key="8">
    <source>
        <dbReference type="ARBA" id="ARBA00023239"/>
    </source>
</evidence>
<dbReference type="EC" id="4.2.1.33" evidence="10"/>
<comment type="catalytic activity">
    <reaction evidence="1 10">
        <text>(2R,3S)-3-isopropylmalate = (2S)-2-isopropylmalate</text>
        <dbReference type="Rhea" id="RHEA:32287"/>
        <dbReference type="ChEBI" id="CHEBI:1178"/>
        <dbReference type="ChEBI" id="CHEBI:35121"/>
        <dbReference type="EC" id="4.2.1.33"/>
    </reaction>
</comment>
<reference evidence="12" key="1">
    <citation type="submission" date="2021-07" db="EMBL/GenBank/DDBJ databases">
        <title>New genus and species of the family Alcaligenaceae.</title>
        <authorList>
            <person name="Hahn M.W."/>
        </authorList>
    </citation>
    <scope>NUCLEOTIDE SEQUENCE</scope>
    <source>
        <strain evidence="12">LF4-65</strain>
    </source>
</reference>
<comment type="subunit">
    <text evidence="5 10">Heterodimer of LeuC and LeuD.</text>
</comment>
<protein>
    <recommendedName>
        <fullName evidence="10">3-isopropylmalate dehydratase small subunit</fullName>
        <ecNumber evidence="10">4.2.1.33</ecNumber>
    </recommendedName>
    <alternativeName>
        <fullName evidence="10">Alpha-IPM isomerase</fullName>
        <shortName evidence="10">IPMI</shortName>
    </alternativeName>
    <alternativeName>
        <fullName evidence="10">Isopropylmalate isomerase</fullName>
    </alternativeName>
</protein>
<dbReference type="NCBIfam" id="TIGR00171">
    <property type="entry name" value="leuD"/>
    <property type="match status" value="1"/>
</dbReference>
<dbReference type="InterPro" id="IPR000573">
    <property type="entry name" value="AconitaseA/IPMdHydase_ssu_swvl"/>
</dbReference>
<dbReference type="InterPro" id="IPR015928">
    <property type="entry name" value="Aconitase/3IPM_dehydase_swvl"/>
</dbReference>
<dbReference type="Proteomes" id="UP000739565">
    <property type="component" value="Unassembled WGS sequence"/>
</dbReference>
<dbReference type="AlphaFoldDB" id="A0A953N7R7"/>
<evidence type="ECO:0000256" key="7">
    <source>
        <dbReference type="ARBA" id="ARBA00022605"/>
    </source>
</evidence>
<dbReference type="RefSeq" id="WP_259660128.1">
    <property type="nucleotide sequence ID" value="NZ_JAHXRI010000006.1"/>
</dbReference>
<keyword evidence="6 10" id="KW-0432">Leucine biosynthesis</keyword>
<keyword evidence="7 10" id="KW-0028">Amino-acid biosynthesis</keyword>
<evidence type="ECO:0000256" key="1">
    <source>
        <dbReference type="ARBA" id="ARBA00000491"/>
    </source>
</evidence>
<evidence type="ECO:0000313" key="13">
    <source>
        <dbReference type="Proteomes" id="UP000739565"/>
    </source>
</evidence>
<evidence type="ECO:0000256" key="6">
    <source>
        <dbReference type="ARBA" id="ARBA00022430"/>
    </source>
</evidence>
<sequence>MEALQRVTGVAAPFMRINIDTDQIIPALFLGGTDAKGYGAHLFNGWRFLADGTPNPEFILNQTPFDQSEILLADRNFGCGSSRERAPKALREFGFRAVIAPSFGGIFFNNCYRNGIVPVELPIEQIKELVAEVEASSGHDKITVDLEALCVSTGSGKRFSFTAPPALREMLLKGLDEISLTLSKSESIEQFRTSDRAKRPWAYSV</sequence>
<dbReference type="GO" id="GO:0009098">
    <property type="term" value="P:L-leucine biosynthetic process"/>
    <property type="evidence" value="ECO:0007669"/>
    <property type="project" value="UniProtKB-UniRule"/>
</dbReference>
<proteinExistence type="inferred from homology"/>
<feature type="domain" description="Aconitase A/isopropylmalate dehydratase small subunit swivel" evidence="11">
    <location>
        <begin position="1"/>
        <end position="122"/>
    </location>
</feature>
<dbReference type="Pfam" id="PF00694">
    <property type="entry name" value="Aconitase_C"/>
    <property type="match status" value="1"/>
</dbReference>
<dbReference type="NCBIfam" id="NF002458">
    <property type="entry name" value="PRK01641.1"/>
    <property type="match status" value="1"/>
</dbReference>
<comment type="similarity">
    <text evidence="4 10">Belongs to the LeuD family. LeuD type 1 subfamily.</text>
</comment>
<evidence type="ECO:0000256" key="3">
    <source>
        <dbReference type="ARBA" id="ARBA00004729"/>
    </source>
</evidence>
<dbReference type="HAMAP" id="MF_01031">
    <property type="entry name" value="LeuD_type1"/>
    <property type="match status" value="1"/>
</dbReference>
<accession>A0A953N7R7</accession>
<dbReference type="GO" id="GO:0003861">
    <property type="term" value="F:3-isopropylmalate dehydratase activity"/>
    <property type="evidence" value="ECO:0007669"/>
    <property type="project" value="UniProtKB-UniRule"/>
</dbReference>
<name>A0A953N7R7_9BURK</name>
<evidence type="ECO:0000256" key="2">
    <source>
        <dbReference type="ARBA" id="ARBA00002695"/>
    </source>
</evidence>
<comment type="function">
    <text evidence="2 10">Catalyzes the isomerization between 2-isopropylmalate and 3-isopropylmalate, via the formation of 2-isopropylmaleate.</text>
</comment>
<dbReference type="PANTHER" id="PTHR43345">
    <property type="entry name" value="3-ISOPROPYLMALATE DEHYDRATASE SMALL SUBUNIT 2-RELATED-RELATED"/>
    <property type="match status" value="1"/>
</dbReference>
<dbReference type="SUPFAM" id="SSF52016">
    <property type="entry name" value="LeuD/IlvD-like"/>
    <property type="match status" value="1"/>
</dbReference>
<evidence type="ECO:0000259" key="11">
    <source>
        <dbReference type="Pfam" id="PF00694"/>
    </source>
</evidence>
<keyword evidence="8 10" id="KW-0456">Lyase</keyword>
<evidence type="ECO:0000313" key="12">
    <source>
        <dbReference type="EMBL" id="MBZ1349704.1"/>
    </source>
</evidence>
<dbReference type="InterPro" id="IPR033940">
    <property type="entry name" value="IPMI_Swivel"/>
</dbReference>
<evidence type="ECO:0000256" key="5">
    <source>
        <dbReference type="ARBA" id="ARBA00011271"/>
    </source>
</evidence>
<dbReference type="EMBL" id="JAHXRI010000006">
    <property type="protein sequence ID" value="MBZ1349704.1"/>
    <property type="molecule type" value="Genomic_DNA"/>
</dbReference>